<evidence type="ECO:0000313" key="2">
    <source>
        <dbReference type="EMBL" id="RSN75995.1"/>
    </source>
</evidence>
<dbReference type="Proteomes" id="UP000277582">
    <property type="component" value="Unassembled WGS sequence"/>
</dbReference>
<organism evidence="2 3">
    <name type="scientific">Candidatus Methanodesulfokora washburnensis</name>
    <dbReference type="NCBI Taxonomy" id="2478471"/>
    <lineage>
        <taxon>Archaea</taxon>
        <taxon>Thermoproteota</taxon>
        <taxon>Candidatus Korarchaeia</taxon>
        <taxon>Candidatus Korarchaeia incertae sedis</taxon>
        <taxon>Candidatus Methanodesulfokora</taxon>
    </lineage>
</organism>
<dbReference type="PANTHER" id="PTHR37292:SF2">
    <property type="entry name" value="DUF262 DOMAIN-CONTAINING PROTEIN"/>
    <property type="match status" value="1"/>
</dbReference>
<dbReference type="Pfam" id="PF03235">
    <property type="entry name" value="GmrSD_N"/>
    <property type="match status" value="1"/>
</dbReference>
<dbReference type="PANTHER" id="PTHR37292">
    <property type="entry name" value="VNG6097C"/>
    <property type="match status" value="1"/>
</dbReference>
<name>A0A429GQ55_9CREN</name>
<keyword evidence="3" id="KW-1185">Reference proteome</keyword>
<dbReference type="AlphaFoldDB" id="A0A429GQ55"/>
<protein>
    <submittedName>
        <fullName evidence="2">DUF262 domain-containing protein</fullName>
    </submittedName>
</protein>
<evidence type="ECO:0000259" key="1">
    <source>
        <dbReference type="Pfam" id="PF03235"/>
    </source>
</evidence>
<dbReference type="InterPro" id="IPR004919">
    <property type="entry name" value="GmrSD_N"/>
</dbReference>
<accession>A0A429GQ55</accession>
<comment type="caution">
    <text evidence="2">The sequence shown here is derived from an EMBL/GenBank/DDBJ whole genome shotgun (WGS) entry which is preliminary data.</text>
</comment>
<dbReference type="EMBL" id="RCOS01000064">
    <property type="protein sequence ID" value="RSN75995.1"/>
    <property type="molecule type" value="Genomic_DNA"/>
</dbReference>
<sequence length="585" mass="68672">MGILVMEDVGYSSLDMSGVLEDIENGKIRLPNFQRDFRWERSNITELIISLLNGYPIGVLLFWDVRGVGKENRLASRLFEGVDKDKEELSSEEYLVLDGQQRLTSLYQLFYKEFVKTKGNREIKFFLDLNEIQNKKIDDCVKSYSKKDIQRKRLDQPEEQMKNHLLPLNIILSDKLHDWIRGYMKYWPSKEGSGNADEATKMASFNKEFLSKGKPIHNLKNYKLHVIKLEYRDLDAVATIFEKLNTTGLPLNIFEILTAKFYGTMNLRNKWEKTKKDYDSIKSFTKDEKDNSLAILILKAILLKKSIEENDKSLECKRKNLLNNLTSEDIEKYWDKCAEFLHRSLNMLKGNYGCPSLRYLPYSTILVPFSLAMDFIENKLPPERRKAAYRKLERWYWASVFSERYDSGTDTKSKTDINEIIEWINDDRKIPEAIREFDIRFIDLEEVTRGARFTGILNIIIKRGAKDFLTGKSIGVLISDKPREVNVHHLFPKKWVKEENKKLRDSILNKTLLGSETNRKIGDGMPSTYIRDIMEYNREIIEDLKGHLIPPDEFMRDDFDGFIKKRKELIIREIERLVEPVKGFT</sequence>
<evidence type="ECO:0000313" key="3">
    <source>
        <dbReference type="Proteomes" id="UP000277582"/>
    </source>
</evidence>
<feature type="domain" description="GmrSD restriction endonucleases N-terminal" evidence="1">
    <location>
        <begin position="19"/>
        <end position="261"/>
    </location>
</feature>
<proteinExistence type="predicted"/>
<gene>
    <name evidence="2" type="ORF">D6D85_05025</name>
</gene>
<reference evidence="2 3" key="1">
    <citation type="submission" date="2018-10" db="EMBL/GenBank/DDBJ databases">
        <title>Co-occurring genomic capacity for anaerobic methane metabolism and dissimilatory sulfite reduction discovered in the Korarchaeota.</title>
        <authorList>
            <person name="Mckay L.J."/>
            <person name="Dlakic M."/>
            <person name="Fields M.W."/>
            <person name="Delmont T.O."/>
            <person name="Eren A.M."/>
            <person name="Jay Z.J."/>
            <person name="Klingelsmith K.B."/>
            <person name="Rusch D.B."/>
            <person name="Inskeep W.P."/>
        </authorList>
    </citation>
    <scope>NUCLEOTIDE SEQUENCE [LARGE SCALE GENOMIC DNA]</scope>
    <source>
        <strain evidence="2 3">MDKW</strain>
    </source>
</reference>